<dbReference type="Gene3D" id="3.30.450.20">
    <property type="entry name" value="PAS domain"/>
    <property type="match status" value="2"/>
</dbReference>
<dbReference type="CDD" id="cd00130">
    <property type="entry name" value="PAS"/>
    <property type="match status" value="2"/>
</dbReference>
<evidence type="ECO:0000259" key="22">
    <source>
        <dbReference type="PROSITE" id="PS50113"/>
    </source>
</evidence>
<dbReference type="EMBL" id="CP001087">
    <property type="protein sequence ID" value="ACN17411.1"/>
    <property type="molecule type" value="Genomic_DNA"/>
</dbReference>
<evidence type="ECO:0000256" key="1">
    <source>
        <dbReference type="ARBA" id="ARBA00000085"/>
    </source>
</evidence>
<evidence type="ECO:0000256" key="15">
    <source>
        <dbReference type="ARBA" id="ARBA00068150"/>
    </source>
</evidence>
<evidence type="ECO:0000313" key="24">
    <source>
        <dbReference type="EMBL" id="ACN17411.1"/>
    </source>
</evidence>
<evidence type="ECO:0000256" key="7">
    <source>
        <dbReference type="ARBA" id="ARBA00022692"/>
    </source>
</evidence>
<comment type="subcellular location">
    <subcellularLocation>
        <location evidence="2">Cell membrane</location>
        <topology evidence="2">Multi-pass membrane protein</topology>
    </subcellularLocation>
</comment>
<feature type="region of interest" description="Disordered" evidence="18">
    <location>
        <begin position="1"/>
        <end position="23"/>
    </location>
</feature>
<dbReference type="eggNOG" id="COG2198">
    <property type="taxonomic scope" value="Bacteria"/>
</dbReference>
<keyword evidence="12" id="KW-0902">Two-component regulatory system</keyword>
<feature type="domain" description="PAC" evidence="22">
    <location>
        <begin position="446"/>
        <end position="498"/>
    </location>
</feature>
<evidence type="ECO:0000259" key="23">
    <source>
        <dbReference type="PROSITE" id="PS50894"/>
    </source>
</evidence>
<evidence type="ECO:0000256" key="2">
    <source>
        <dbReference type="ARBA" id="ARBA00004651"/>
    </source>
</evidence>
<dbReference type="Proteomes" id="UP000000442">
    <property type="component" value="Chromosome"/>
</dbReference>
<evidence type="ECO:0000256" key="17">
    <source>
        <dbReference type="PROSITE-ProRule" id="PRU00169"/>
    </source>
</evidence>
<dbReference type="SUPFAM" id="SSF47384">
    <property type="entry name" value="Homodimeric domain of signal transducing histidine kinase"/>
    <property type="match status" value="1"/>
</dbReference>
<dbReference type="eggNOG" id="COG0784">
    <property type="taxonomic scope" value="Bacteria"/>
</dbReference>
<dbReference type="Pfam" id="PF00989">
    <property type="entry name" value="PAS"/>
    <property type="match status" value="1"/>
</dbReference>
<evidence type="ECO:0000256" key="16">
    <source>
        <dbReference type="PROSITE-ProRule" id="PRU00110"/>
    </source>
</evidence>
<dbReference type="AlphaFoldDB" id="C0QDZ0"/>
<dbReference type="SUPFAM" id="SSF55874">
    <property type="entry name" value="ATPase domain of HSP90 chaperone/DNA topoisomerase II/histidine kinase"/>
    <property type="match status" value="1"/>
</dbReference>
<dbReference type="NCBIfam" id="TIGR00229">
    <property type="entry name" value="sensory_box"/>
    <property type="match status" value="2"/>
</dbReference>
<feature type="compositionally biased region" description="Polar residues" evidence="18">
    <location>
        <begin position="1"/>
        <end position="10"/>
    </location>
</feature>
<dbReference type="SUPFAM" id="SSF52172">
    <property type="entry name" value="CheY-like"/>
    <property type="match status" value="2"/>
</dbReference>
<dbReference type="InterPro" id="IPR013767">
    <property type="entry name" value="PAS_fold"/>
</dbReference>
<dbReference type="GO" id="GO:0005886">
    <property type="term" value="C:plasma membrane"/>
    <property type="evidence" value="ECO:0007669"/>
    <property type="project" value="UniProtKB-SubCell"/>
</dbReference>
<dbReference type="SUPFAM" id="SSF47226">
    <property type="entry name" value="Histidine-containing phosphotransfer domain, HPT domain"/>
    <property type="match status" value="1"/>
</dbReference>
<feature type="domain" description="HPt" evidence="23">
    <location>
        <begin position="1080"/>
        <end position="1176"/>
    </location>
</feature>
<evidence type="ECO:0000256" key="12">
    <source>
        <dbReference type="ARBA" id="ARBA00023012"/>
    </source>
</evidence>
<dbReference type="Gene3D" id="1.20.120.160">
    <property type="entry name" value="HPT domain"/>
    <property type="match status" value="1"/>
</dbReference>
<evidence type="ECO:0000259" key="19">
    <source>
        <dbReference type="PROSITE" id="PS50109"/>
    </source>
</evidence>
<dbReference type="InterPro" id="IPR000700">
    <property type="entry name" value="PAS-assoc_C"/>
</dbReference>
<dbReference type="SMART" id="SM00091">
    <property type="entry name" value="PAS"/>
    <property type="match status" value="2"/>
</dbReference>
<dbReference type="PANTHER" id="PTHR45339:SF1">
    <property type="entry name" value="HYBRID SIGNAL TRANSDUCTION HISTIDINE KINASE J"/>
    <property type="match status" value="1"/>
</dbReference>
<evidence type="ECO:0000256" key="18">
    <source>
        <dbReference type="SAM" id="MobiDB-lite"/>
    </source>
</evidence>
<evidence type="ECO:0000256" key="5">
    <source>
        <dbReference type="ARBA" id="ARBA00022553"/>
    </source>
</evidence>
<dbReference type="GO" id="GO:0000155">
    <property type="term" value="F:phosphorelay sensor kinase activity"/>
    <property type="evidence" value="ECO:0007669"/>
    <property type="project" value="InterPro"/>
</dbReference>
<evidence type="ECO:0000256" key="11">
    <source>
        <dbReference type="ARBA" id="ARBA00022989"/>
    </source>
</evidence>
<dbReference type="InterPro" id="IPR001789">
    <property type="entry name" value="Sig_transdc_resp-reg_receiver"/>
</dbReference>
<comment type="subunit">
    <text evidence="14">At low DSF concentrations, interacts with RpfF.</text>
</comment>
<dbReference type="InterPro" id="IPR005467">
    <property type="entry name" value="His_kinase_dom"/>
</dbReference>
<evidence type="ECO:0000256" key="8">
    <source>
        <dbReference type="ARBA" id="ARBA00022741"/>
    </source>
</evidence>
<feature type="domain" description="Response regulatory" evidence="20">
    <location>
        <begin position="757"/>
        <end position="878"/>
    </location>
</feature>
<dbReference type="eggNOG" id="COG5002">
    <property type="taxonomic scope" value="Bacteria"/>
</dbReference>
<feature type="domain" description="Histidine kinase" evidence="19">
    <location>
        <begin position="516"/>
        <end position="738"/>
    </location>
</feature>
<evidence type="ECO:0000256" key="13">
    <source>
        <dbReference type="ARBA" id="ARBA00023136"/>
    </source>
</evidence>
<feature type="domain" description="Response regulatory" evidence="20">
    <location>
        <begin position="908"/>
        <end position="1024"/>
    </location>
</feature>
<dbReference type="GO" id="GO:0006355">
    <property type="term" value="P:regulation of DNA-templated transcription"/>
    <property type="evidence" value="ECO:0007669"/>
    <property type="project" value="InterPro"/>
</dbReference>
<evidence type="ECO:0000259" key="20">
    <source>
        <dbReference type="PROSITE" id="PS50110"/>
    </source>
</evidence>
<gene>
    <name evidence="24" type="ordered locus">HRM2_43550</name>
</gene>
<dbReference type="SUPFAM" id="SSF55785">
    <property type="entry name" value="PYP-like sensor domain (PAS domain)"/>
    <property type="match status" value="2"/>
</dbReference>
<dbReference type="PROSITE" id="PS50113">
    <property type="entry name" value="PAC"/>
    <property type="match status" value="2"/>
</dbReference>
<dbReference type="Pfam" id="PF01627">
    <property type="entry name" value="Hpt"/>
    <property type="match status" value="1"/>
</dbReference>
<dbReference type="InterPro" id="IPR001610">
    <property type="entry name" value="PAC"/>
</dbReference>
<evidence type="ECO:0000256" key="9">
    <source>
        <dbReference type="ARBA" id="ARBA00022777"/>
    </source>
</evidence>
<dbReference type="Gene3D" id="1.10.287.130">
    <property type="match status" value="1"/>
</dbReference>
<keyword evidence="6" id="KW-0808">Transferase</keyword>
<sequence length="1272" mass="140811">MKENGDTNAVKTKAEHSHAKNDQAAFESEGFSLTEVIDIDQLEPVLEDFCNVMGISSAIIDLEGNVLTSVHWQRICTEFHRIDERTCMRCVESDTKLAANLEDGKPFSIYHCKNGLTDAASPIIIEGRRVANFFVGQFFTKAPDKNYFKQQARKFNFNVADYLVALDEVPIISQEKLLTIIVFLTGFANIVASLGIERIKAIKAEQIARVQAEDAERTQKELTRYKEHLENLVEDRTERLRESEEYNHLILQSVAEGIFVTDTEGLCTYANEAAQKMLGYEIKELVDENIHDLFHHSNDDGSPHLREDCPIYWAHTKGITSFRRDEVFWRKDGSFFYTSYTSVPQRKDKTIIGSVVVFRDISARKKVEDALRESEYHLKSILMTTNEGFLWVNNGAHIVSVNDTMCKISSRAREDLLGRALFEFLDEENIAILNEQLRLRNTGQTSVYEIALNRPDGSKVICEFHATPLYDKNGVKTGSFAMVSDITHRKKMEEELIVARDKAEAATRAKSDFLANMSHEIRTPMNAVMGMTHLALQTDLTPKQRDYLHKIQISANSLLGVINDILDFSKIEAGKMGMESIDFNLDEVLENLSTMIAVKLREKEGIEVLFDTGADVPRQLVGDPLRLSQILVNLANNSIKFTESGEIVVSTKVVSQGNHVIVLQFSVRDTGIGLTEEHMVQLFTAFSQADTSITRRYGGSGLGLSICQRLVKMMGGKIWVESIYGKGSTFYFTAVLRTVRESREACYIPPPELRGLKALVVDDNATSREIFQSMLECFSFDVTLAASGEEGLEEIGKSVGGRPYDIVVMDWKLPGIDGIEASKRIKKNTGLTRIPLVILVSAYAREEIMWRAEAAGLDGFLIKPINASVMFDTIMNALAKEGGKEMPPPAEEEKKQASDLLKSLEGARVLLVEDNEINQEVAMEILAAGGVTVSLAANGREAVDAVGMNHFDAVLMDLQMPVMDGYTATRTIRQDVRFKDLPIIAMTAHAMADDPDKSRHAGMNAHITKPIDPEVLYSTLAEWISAATPGGEAGSKAETTQQPVPGNSGAVVPASPEEKPFPALMDGFDLSSGLGRLQGNQALYRKLLISFGDRYAQRSNEIRQALDAGDYPNAHKLVHEIKGLAGNLSASQLYAAATALDQLVKHGDSQNPPPADALAMAFATLESRMEEALGSVRQLSSSTEDSVPEPAPEAVHQLAPDLAREAAIHLREAAEMGDVSALTKISEEMADRSKDFAPYLGRIRRMNDDFDFEGILGLADDLENDLGKNEGK</sequence>
<accession>C0QDZ0</accession>
<feature type="domain" description="PAC" evidence="22">
    <location>
        <begin position="322"/>
        <end position="373"/>
    </location>
</feature>
<evidence type="ECO:0000259" key="21">
    <source>
        <dbReference type="PROSITE" id="PS50112"/>
    </source>
</evidence>
<dbReference type="eggNOG" id="COG4936">
    <property type="taxonomic scope" value="Bacteria"/>
</dbReference>
<dbReference type="PROSITE" id="PS50894">
    <property type="entry name" value="HPT"/>
    <property type="match status" value="1"/>
</dbReference>
<keyword evidence="4" id="KW-1003">Cell membrane</keyword>
<dbReference type="FunFam" id="3.30.565.10:FF:000010">
    <property type="entry name" value="Sensor histidine kinase RcsC"/>
    <property type="match status" value="1"/>
</dbReference>
<dbReference type="SMART" id="SM00448">
    <property type="entry name" value="REC"/>
    <property type="match status" value="2"/>
</dbReference>
<feature type="modified residue" description="4-aspartylphosphate" evidence="17">
    <location>
        <position position="810"/>
    </location>
</feature>
<evidence type="ECO:0000256" key="3">
    <source>
        <dbReference type="ARBA" id="ARBA00012438"/>
    </source>
</evidence>
<dbReference type="PRINTS" id="PR00344">
    <property type="entry name" value="BCTRLSENSOR"/>
</dbReference>
<keyword evidence="25" id="KW-1185">Reference proteome</keyword>
<dbReference type="InterPro" id="IPR003594">
    <property type="entry name" value="HATPase_dom"/>
</dbReference>
<dbReference type="InterPro" id="IPR035965">
    <property type="entry name" value="PAS-like_dom_sf"/>
</dbReference>
<dbReference type="PROSITE" id="PS50112">
    <property type="entry name" value="PAS"/>
    <property type="match status" value="2"/>
</dbReference>
<dbReference type="Pfam" id="PF00072">
    <property type="entry name" value="Response_reg"/>
    <property type="match status" value="2"/>
</dbReference>
<dbReference type="InterPro" id="IPR004358">
    <property type="entry name" value="Sig_transdc_His_kin-like_C"/>
</dbReference>
<keyword evidence="9" id="KW-0418">Kinase</keyword>
<dbReference type="Pfam" id="PF02518">
    <property type="entry name" value="HATPase_c"/>
    <property type="match status" value="1"/>
</dbReference>
<keyword evidence="7" id="KW-0812">Transmembrane</keyword>
<feature type="compositionally biased region" description="Basic and acidic residues" evidence="18">
    <location>
        <begin position="12"/>
        <end position="21"/>
    </location>
</feature>
<keyword evidence="8" id="KW-0547">Nucleotide-binding</keyword>
<name>C0QDZ0_DESAH</name>
<dbReference type="SMART" id="SM00387">
    <property type="entry name" value="HATPase_c"/>
    <property type="match status" value="1"/>
</dbReference>
<dbReference type="HOGENOM" id="CLU_263802_0_0_7"/>
<dbReference type="EC" id="2.7.13.3" evidence="3"/>
<protein>
    <recommendedName>
        <fullName evidence="15">Sensory/regulatory protein RpfC</fullName>
        <ecNumber evidence="3">2.7.13.3</ecNumber>
    </recommendedName>
</protein>
<dbReference type="GO" id="GO:0005524">
    <property type="term" value="F:ATP binding"/>
    <property type="evidence" value="ECO:0007669"/>
    <property type="project" value="UniProtKB-KW"/>
</dbReference>
<dbReference type="PROSITE" id="PS50109">
    <property type="entry name" value="HIS_KIN"/>
    <property type="match status" value="1"/>
</dbReference>
<evidence type="ECO:0000256" key="6">
    <source>
        <dbReference type="ARBA" id="ARBA00022679"/>
    </source>
</evidence>
<keyword evidence="13" id="KW-0472">Membrane</keyword>
<dbReference type="InterPro" id="IPR036641">
    <property type="entry name" value="HPT_dom_sf"/>
</dbReference>
<comment type="catalytic activity">
    <reaction evidence="1">
        <text>ATP + protein L-histidine = ADP + protein N-phospho-L-histidine.</text>
        <dbReference type="EC" id="2.7.13.3"/>
    </reaction>
</comment>
<dbReference type="RefSeq" id="WP_015906143.1">
    <property type="nucleotide sequence ID" value="NC_012108.1"/>
</dbReference>
<dbReference type="SMART" id="SM00388">
    <property type="entry name" value="HisKA"/>
    <property type="match status" value="1"/>
</dbReference>
<dbReference type="Pfam" id="PF10114">
    <property type="entry name" value="PocR"/>
    <property type="match status" value="1"/>
</dbReference>
<keyword evidence="10" id="KW-0067">ATP-binding</keyword>
<dbReference type="InterPro" id="IPR018771">
    <property type="entry name" value="PocR_dom"/>
</dbReference>
<dbReference type="InterPro" id="IPR003661">
    <property type="entry name" value="HisK_dim/P_dom"/>
</dbReference>
<keyword evidence="11" id="KW-1133">Transmembrane helix</keyword>
<dbReference type="STRING" id="177437.HRM2_43550"/>
<dbReference type="KEGG" id="dat:HRM2_43550"/>
<dbReference type="InterPro" id="IPR036097">
    <property type="entry name" value="HisK_dim/P_sf"/>
</dbReference>
<dbReference type="SMART" id="SM00086">
    <property type="entry name" value="PAC"/>
    <property type="match status" value="2"/>
</dbReference>
<dbReference type="Gene3D" id="3.40.50.2300">
    <property type="match status" value="2"/>
</dbReference>
<feature type="domain" description="PAS" evidence="21">
    <location>
        <begin position="243"/>
        <end position="295"/>
    </location>
</feature>
<dbReference type="PROSITE" id="PS50110">
    <property type="entry name" value="RESPONSE_REGULATORY"/>
    <property type="match status" value="2"/>
</dbReference>
<dbReference type="InterPro" id="IPR036890">
    <property type="entry name" value="HATPase_C_sf"/>
</dbReference>
<dbReference type="Gene3D" id="3.30.565.10">
    <property type="entry name" value="Histidine kinase-like ATPase, C-terminal domain"/>
    <property type="match status" value="1"/>
</dbReference>
<dbReference type="FunFam" id="1.10.287.130:FF:000002">
    <property type="entry name" value="Two-component osmosensing histidine kinase"/>
    <property type="match status" value="1"/>
</dbReference>
<keyword evidence="5 17" id="KW-0597">Phosphoprotein</keyword>
<dbReference type="PANTHER" id="PTHR45339">
    <property type="entry name" value="HYBRID SIGNAL TRANSDUCTION HISTIDINE KINASE J"/>
    <property type="match status" value="1"/>
</dbReference>
<feature type="modified residue" description="Phosphohistidine" evidence="16">
    <location>
        <position position="1119"/>
    </location>
</feature>
<dbReference type="CDD" id="cd16922">
    <property type="entry name" value="HATPase_EvgS-ArcB-TorS-like"/>
    <property type="match status" value="1"/>
</dbReference>
<dbReference type="CDD" id="cd17546">
    <property type="entry name" value="REC_hyHK_CKI1_RcsC-like"/>
    <property type="match status" value="2"/>
</dbReference>
<feature type="domain" description="PAS" evidence="21">
    <location>
        <begin position="374"/>
        <end position="438"/>
    </location>
</feature>
<dbReference type="Pfam" id="PF00512">
    <property type="entry name" value="HisKA"/>
    <property type="match status" value="1"/>
</dbReference>
<feature type="modified residue" description="4-aspartylphosphate" evidence="17">
    <location>
        <position position="957"/>
    </location>
</feature>
<evidence type="ECO:0000256" key="14">
    <source>
        <dbReference type="ARBA" id="ARBA00064003"/>
    </source>
</evidence>
<evidence type="ECO:0000256" key="10">
    <source>
        <dbReference type="ARBA" id="ARBA00022840"/>
    </source>
</evidence>
<reference evidence="24 25" key="1">
    <citation type="journal article" date="2009" name="Environ. Microbiol.">
        <title>Genome sequence of Desulfobacterium autotrophicum HRM2, a marine sulfate reducer oxidizing organic carbon completely to carbon dioxide.</title>
        <authorList>
            <person name="Strittmatter A.W."/>
            <person name="Liesegang H."/>
            <person name="Rabus R."/>
            <person name="Decker I."/>
            <person name="Amann J."/>
            <person name="Andres S."/>
            <person name="Henne A."/>
            <person name="Fricke W.F."/>
            <person name="Martinez-Arias R."/>
            <person name="Bartels D."/>
            <person name="Goesmann A."/>
            <person name="Krause L."/>
            <person name="Puehler A."/>
            <person name="Klenk H.P."/>
            <person name="Richter M."/>
            <person name="Schuler M."/>
            <person name="Gloeckner F.O."/>
            <person name="Meyerdierks A."/>
            <person name="Gottschalk G."/>
            <person name="Amann R."/>
        </authorList>
    </citation>
    <scope>NUCLEOTIDE SEQUENCE [LARGE SCALE GENOMIC DNA]</scope>
    <source>
        <strain evidence="25">ATCC 43914 / DSM 3382 / HRM2</strain>
    </source>
</reference>
<dbReference type="InterPro" id="IPR008207">
    <property type="entry name" value="Sig_transdc_His_kin_Hpt_dom"/>
</dbReference>
<evidence type="ECO:0000256" key="4">
    <source>
        <dbReference type="ARBA" id="ARBA00022475"/>
    </source>
</evidence>
<dbReference type="Pfam" id="PF13426">
    <property type="entry name" value="PAS_9"/>
    <property type="match status" value="1"/>
</dbReference>
<dbReference type="CDD" id="cd00082">
    <property type="entry name" value="HisKA"/>
    <property type="match status" value="1"/>
</dbReference>
<dbReference type="InterPro" id="IPR011006">
    <property type="entry name" value="CheY-like_superfamily"/>
</dbReference>
<evidence type="ECO:0000313" key="25">
    <source>
        <dbReference type="Proteomes" id="UP000000442"/>
    </source>
</evidence>
<proteinExistence type="predicted"/>
<dbReference type="InterPro" id="IPR000014">
    <property type="entry name" value="PAS"/>
</dbReference>
<feature type="region of interest" description="Disordered" evidence="18">
    <location>
        <begin position="1029"/>
        <end position="1058"/>
    </location>
</feature>
<organism evidence="24 25">
    <name type="scientific">Desulforapulum autotrophicum (strain ATCC 43914 / DSM 3382 / VKM B-1955 / HRM2)</name>
    <name type="common">Desulfobacterium autotrophicum</name>
    <dbReference type="NCBI Taxonomy" id="177437"/>
    <lineage>
        <taxon>Bacteria</taxon>
        <taxon>Pseudomonadati</taxon>
        <taxon>Thermodesulfobacteriota</taxon>
        <taxon>Desulfobacteria</taxon>
        <taxon>Desulfobacterales</taxon>
        <taxon>Desulfobacteraceae</taxon>
        <taxon>Desulforapulum</taxon>
    </lineage>
</organism>